<evidence type="ECO:0000256" key="15">
    <source>
        <dbReference type="ARBA" id="ARBA00030592"/>
    </source>
</evidence>
<dbReference type="KEGG" id="bpip:BPP43_12050"/>
<dbReference type="GO" id="GO:0004326">
    <property type="term" value="F:tetrahydrofolylpolyglutamate synthase activity"/>
    <property type="evidence" value="ECO:0007669"/>
    <property type="project" value="UniProtKB-EC"/>
</dbReference>
<evidence type="ECO:0000256" key="17">
    <source>
        <dbReference type="ARBA" id="ARBA00047493"/>
    </source>
</evidence>
<dbReference type="Proteomes" id="UP000010793">
    <property type="component" value="Chromosome"/>
</dbReference>
<keyword evidence="10 21" id="KW-0547">Nucleotide-binding</keyword>
<dbReference type="EC" id="6.3.2.12" evidence="5"/>
<organism evidence="24 25">
    <name type="scientific">Brachyspira pilosicoli P43/6/78</name>
    <dbReference type="NCBI Taxonomy" id="1042417"/>
    <lineage>
        <taxon>Bacteria</taxon>
        <taxon>Pseudomonadati</taxon>
        <taxon>Spirochaetota</taxon>
        <taxon>Spirochaetia</taxon>
        <taxon>Brachyspirales</taxon>
        <taxon>Brachyspiraceae</taxon>
        <taxon>Brachyspira</taxon>
    </lineage>
</organism>
<evidence type="ECO:0000256" key="11">
    <source>
        <dbReference type="ARBA" id="ARBA00022840"/>
    </source>
</evidence>
<evidence type="ECO:0000256" key="8">
    <source>
        <dbReference type="ARBA" id="ARBA00022598"/>
    </source>
</evidence>
<dbReference type="AlphaFoldDB" id="A0A3B6VPB2"/>
<dbReference type="PIRSF" id="PIRSF001563">
    <property type="entry name" value="Folylpolyglu_synth"/>
    <property type="match status" value="1"/>
</dbReference>
<evidence type="ECO:0000256" key="16">
    <source>
        <dbReference type="ARBA" id="ARBA00032510"/>
    </source>
</evidence>
<dbReference type="EMBL" id="CP002873">
    <property type="protein sequence ID" value="AGA67550.1"/>
    <property type="molecule type" value="Genomic_DNA"/>
</dbReference>
<evidence type="ECO:0000313" key="25">
    <source>
        <dbReference type="Proteomes" id="UP000010793"/>
    </source>
</evidence>
<sequence length="428" mass="48979">MENINDALDYLYSFMNKKNLHKKNNNHISNVENILNILGYKQNFKIIHITGTKGKGSATLSLAHMLSACNYKTGAFISPHIINERERISINDEWISENDFISIVKKIKNVIEENKLDESITVFEFFTIIGLYYFFINKVDYACIEVGIGGRFDCTNIVNSSISILTSISYDHVDILGNTIEEITYQKAGIIKNNSIVISAMQEKNSIEIIENVSKEKNSTLYTFGKDFYSNIIKNTSEILEFDYIEKENKYHFTTTLLGEHQSENIALSFKAFTLLESKKENIKKAIDSLRNFNIKARLTFIERNPDIIVDGAHNAKSLSRILKTIYKWYDSVVILFAPISEKDVGGMCEVLKENKDIIIISSAKTKYKDSDSFKTYEYLREKENVYHIESFDLAVEEMKKISKEKNIPALVIGSLYSASDYIISQDG</sequence>
<evidence type="ECO:0000256" key="6">
    <source>
        <dbReference type="ARBA" id="ARBA00013025"/>
    </source>
</evidence>
<dbReference type="Pfam" id="PF02875">
    <property type="entry name" value="Mur_ligase_C"/>
    <property type="match status" value="1"/>
</dbReference>
<comment type="catalytic activity">
    <reaction evidence="18">
        <text>10-formyltetrahydrofolyl-(gamma-L-Glu)(n) + L-glutamate + ATP = 10-formyltetrahydrofolyl-(gamma-L-Glu)(n+1) + ADP + phosphate + H(+)</text>
        <dbReference type="Rhea" id="RHEA:51904"/>
        <dbReference type="Rhea" id="RHEA-COMP:13088"/>
        <dbReference type="Rhea" id="RHEA-COMP:14300"/>
        <dbReference type="ChEBI" id="CHEBI:15378"/>
        <dbReference type="ChEBI" id="CHEBI:29985"/>
        <dbReference type="ChEBI" id="CHEBI:30616"/>
        <dbReference type="ChEBI" id="CHEBI:43474"/>
        <dbReference type="ChEBI" id="CHEBI:134413"/>
        <dbReference type="ChEBI" id="CHEBI:456216"/>
        <dbReference type="EC" id="6.3.2.17"/>
    </reaction>
</comment>
<feature type="domain" description="Mur ligase C-terminal" evidence="22">
    <location>
        <begin position="298"/>
        <end position="405"/>
    </location>
</feature>
<keyword evidence="25" id="KW-1185">Reference proteome</keyword>
<reference evidence="24 25" key="1">
    <citation type="journal article" date="2013" name="Genome Announc.">
        <title>Complete Genome Sequence of the Porcine Strain Brachyspira pilosicoli P43/6/78(T.).</title>
        <authorList>
            <person name="Lin C."/>
            <person name="den Bakker H.C."/>
            <person name="Suzuki H."/>
            <person name="Lefebure T."/>
            <person name="Ponnala L."/>
            <person name="Sun Q."/>
            <person name="Stanhope M.J."/>
            <person name="Wiedmann M."/>
            <person name="Duhamel G.E."/>
        </authorList>
    </citation>
    <scope>NUCLEOTIDE SEQUENCE [LARGE SCALE GENOMIC DNA]</scope>
    <source>
        <strain evidence="24 25">P43/6/78</strain>
    </source>
</reference>
<evidence type="ECO:0000256" key="9">
    <source>
        <dbReference type="ARBA" id="ARBA00022723"/>
    </source>
</evidence>
<evidence type="ECO:0000256" key="13">
    <source>
        <dbReference type="ARBA" id="ARBA00022909"/>
    </source>
</evidence>
<comment type="pathway">
    <text evidence="2">Cofactor biosynthesis; tetrahydrofolate biosynthesis; 7,8-dihydrofolate from 2-amino-4-hydroxy-6-hydroxymethyl-7,8-dihydropteridine diphosphate and 4-aminobenzoate: step 2/2.</text>
</comment>
<comment type="catalytic activity">
    <reaction evidence="17">
        <text>(6S)-5,6,7,8-tetrahydrofolyl-(gamma-L-Glu)(n) + L-glutamate + ATP = (6S)-5,6,7,8-tetrahydrofolyl-(gamma-L-Glu)(n+1) + ADP + phosphate + H(+)</text>
        <dbReference type="Rhea" id="RHEA:10580"/>
        <dbReference type="Rhea" id="RHEA-COMP:14738"/>
        <dbReference type="Rhea" id="RHEA-COMP:14740"/>
        <dbReference type="ChEBI" id="CHEBI:15378"/>
        <dbReference type="ChEBI" id="CHEBI:29985"/>
        <dbReference type="ChEBI" id="CHEBI:30616"/>
        <dbReference type="ChEBI" id="CHEBI:43474"/>
        <dbReference type="ChEBI" id="CHEBI:141005"/>
        <dbReference type="ChEBI" id="CHEBI:456216"/>
        <dbReference type="EC" id="6.3.2.17"/>
    </reaction>
</comment>
<evidence type="ECO:0000256" key="12">
    <source>
        <dbReference type="ARBA" id="ARBA00022842"/>
    </source>
</evidence>
<dbReference type="EC" id="6.3.2.17" evidence="6"/>
<dbReference type="Pfam" id="PF08245">
    <property type="entry name" value="Mur_ligase_M"/>
    <property type="match status" value="1"/>
</dbReference>
<dbReference type="GO" id="GO:0005524">
    <property type="term" value="F:ATP binding"/>
    <property type="evidence" value="ECO:0007669"/>
    <property type="project" value="UniProtKB-KW"/>
</dbReference>
<protein>
    <recommendedName>
        <fullName evidence="7">Dihydrofolate synthase/folylpolyglutamate synthase</fullName>
        <ecNumber evidence="5">6.3.2.12</ecNumber>
        <ecNumber evidence="6">6.3.2.17</ecNumber>
    </recommendedName>
    <alternativeName>
        <fullName evidence="16">Folylpoly-gamma-glutamate synthetase-dihydrofolate synthetase</fullName>
    </alternativeName>
    <alternativeName>
        <fullName evidence="14">Folylpolyglutamate synthetase</fullName>
    </alternativeName>
    <alternativeName>
        <fullName evidence="15">Tetrahydrofolylpolyglutamate synthase</fullName>
    </alternativeName>
</protein>
<dbReference type="Gene3D" id="3.40.1190.10">
    <property type="entry name" value="Mur-like, catalytic domain"/>
    <property type="match status" value="1"/>
</dbReference>
<dbReference type="InterPro" id="IPR004101">
    <property type="entry name" value="Mur_ligase_C"/>
</dbReference>
<keyword evidence="13" id="KW-0289">Folate biosynthesis</keyword>
<accession>A0A3B6VPB2</accession>
<comment type="pathway">
    <text evidence="3">Cofactor biosynthesis; tetrahydrofolylpolyglutamate biosynthesis.</text>
</comment>
<evidence type="ECO:0000313" key="24">
    <source>
        <dbReference type="EMBL" id="AGA67550.1"/>
    </source>
</evidence>
<evidence type="ECO:0000256" key="1">
    <source>
        <dbReference type="ARBA" id="ARBA00002714"/>
    </source>
</evidence>
<dbReference type="PANTHER" id="PTHR11136:SF0">
    <property type="entry name" value="DIHYDROFOLATE SYNTHETASE-RELATED"/>
    <property type="match status" value="1"/>
</dbReference>
<evidence type="ECO:0000256" key="18">
    <source>
        <dbReference type="ARBA" id="ARBA00047808"/>
    </source>
</evidence>
<evidence type="ECO:0000259" key="23">
    <source>
        <dbReference type="Pfam" id="PF08245"/>
    </source>
</evidence>
<evidence type="ECO:0000256" key="2">
    <source>
        <dbReference type="ARBA" id="ARBA00004799"/>
    </source>
</evidence>
<dbReference type="InterPro" id="IPR001645">
    <property type="entry name" value="Folylpolyglutamate_synth"/>
</dbReference>
<dbReference type="SUPFAM" id="SSF53623">
    <property type="entry name" value="MurD-like peptide ligases, catalytic domain"/>
    <property type="match status" value="1"/>
</dbReference>
<keyword evidence="8 21" id="KW-0436">Ligase</keyword>
<evidence type="ECO:0000256" key="10">
    <source>
        <dbReference type="ARBA" id="ARBA00022741"/>
    </source>
</evidence>
<name>A0A3B6VPB2_BRAPL</name>
<keyword evidence="9" id="KW-0479">Metal-binding</keyword>
<dbReference type="InterPro" id="IPR036565">
    <property type="entry name" value="Mur-like_cat_sf"/>
</dbReference>
<comment type="catalytic activity">
    <reaction evidence="20">
        <text>7,8-dihydropteroate + L-glutamate + ATP = 7,8-dihydrofolate + ADP + phosphate + H(+)</text>
        <dbReference type="Rhea" id="RHEA:23584"/>
        <dbReference type="ChEBI" id="CHEBI:15378"/>
        <dbReference type="ChEBI" id="CHEBI:17839"/>
        <dbReference type="ChEBI" id="CHEBI:29985"/>
        <dbReference type="ChEBI" id="CHEBI:30616"/>
        <dbReference type="ChEBI" id="CHEBI:43474"/>
        <dbReference type="ChEBI" id="CHEBI:57451"/>
        <dbReference type="ChEBI" id="CHEBI:456216"/>
        <dbReference type="EC" id="6.3.2.12"/>
    </reaction>
</comment>
<evidence type="ECO:0000256" key="14">
    <source>
        <dbReference type="ARBA" id="ARBA00030048"/>
    </source>
</evidence>
<evidence type="ECO:0000256" key="3">
    <source>
        <dbReference type="ARBA" id="ARBA00005150"/>
    </source>
</evidence>
<dbReference type="PANTHER" id="PTHR11136">
    <property type="entry name" value="FOLYLPOLYGLUTAMATE SYNTHASE-RELATED"/>
    <property type="match status" value="1"/>
</dbReference>
<comment type="similarity">
    <text evidence="4 21">Belongs to the folylpolyglutamate synthase family.</text>
</comment>
<dbReference type="GO" id="GO:0005737">
    <property type="term" value="C:cytoplasm"/>
    <property type="evidence" value="ECO:0007669"/>
    <property type="project" value="TreeGrafter"/>
</dbReference>
<gene>
    <name evidence="24" type="ORF">BPP43_12050</name>
</gene>
<dbReference type="RefSeq" id="WP_015275006.1">
    <property type="nucleotide sequence ID" value="NC_019908.1"/>
</dbReference>
<dbReference type="GO" id="GO:0046656">
    <property type="term" value="P:folic acid biosynthetic process"/>
    <property type="evidence" value="ECO:0007669"/>
    <property type="project" value="UniProtKB-KW"/>
</dbReference>
<evidence type="ECO:0000256" key="20">
    <source>
        <dbReference type="ARBA" id="ARBA00049161"/>
    </source>
</evidence>
<dbReference type="InterPro" id="IPR036615">
    <property type="entry name" value="Mur_ligase_C_dom_sf"/>
</dbReference>
<dbReference type="InterPro" id="IPR013221">
    <property type="entry name" value="Mur_ligase_cen"/>
</dbReference>
<feature type="domain" description="Mur ligase central" evidence="23">
    <location>
        <begin position="49"/>
        <end position="270"/>
    </location>
</feature>
<dbReference type="SUPFAM" id="SSF53244">
    <property type="entry name" value="MurD-like peptide ligases, peptide-binding domain"/>
    <property type="match status" value="1"/>
</dbReference>
<keyword evidence="12" id="KW-0460">Magnesium</keyword>
<dbReference type="Gene3D" id="3.90.190.20">
    <property type="entry name" value="Mur ligase, C-terminal domain"/>
    <property type="match status" value="1"/>
</dbReference>
<dbReference type="NCBIfam" id="TIGR01499">
    <property type="entry name" value="folC"/>
    <property type="match status" value="1"/>
</dbReference>
<dbReference type="GO" id="GO:0046872">
    <property type="term" value="F:metal ion binding"/>
    <property type="evidence" value="ECO:0007669"/>
    <property type="project" value="UniProtKB-KW"/>
</dbReference>
<evidence type="ECO:0000256" key="4">
    <source>
        <dbReference type="ARBA" id="ARBA00008276"/>
    </source>
</evidence>
<dbReference type="GO" id="GO:0008841">
    <property type="term" value="F:dihydrofolate synthase activity"/>
    <property type="evidence" value="ECO:0007669"/>
    <property type="project" value="UniProtKB-EC"/>
</dbReference>
<evidence type="ECO:0000256" key="21">
    <source>
        <dbReference type="PIRNR" id="PIRNR001563"/>
    </source>
</evidence>
<proteinExistence type="inferred from homology"/>
<evidence type="ECO:0000256" key="19">
    <source>
        <dbReference type="ARBA" id="ARBA00049035"/>
    </source>
</evidence>
<evidence type="ECO:0000259" key="22">
    <source>
        <dbReference type="Pfam" id="PF02875"/>
    </source>
</evidence>
<evidence type="ECO:0000256" key="7">
    <source>
        <dbReference type="ARBA" id="ARBA00019357"/>
    </source>
</evidence>
<evidence type="ECO:0000256" key="5">
    <source>
        <dbReference type="ARBA" id="ARBA00013023"/>
    </source>
</evidence>
<comment type="function">
    <text evidence="1">Functions in two distinct reactions of the de novo folate biosynthetic pathway. Catalyzes the addition of a glutamate residue to dihydropteroate (7,8-dihydropteroate or H2Pte) to form dihydrofolate (7,8-dihydrofolate monoglutamate or H2Pte-Glu). Also catalyzes successive additions of L-glutamate to tetrahydrofolate or 10-formyltetrahydrofolate or 5,10-methylenetetrahydrofolate, leading to folylpolyglutamate derivatives.</text>
</comment>
<keyword evidence="11 21" id="KW-0067">ATP-binding</keyword>
<comment type="catalytic activity">
    <reaction evidence="19">
        <text>(6R)-5,10-methylenetetrahydrofolyl-(gamma-L-Glu)(n) + L-glutamate + ATP = (6R)-5,10-methylenetetrahydrofolyl-(gamma-L-Glu)(n+1) + ADP + phosphate + H(+)</text>
        <dbReference type="Rhea" id="RHEA:51912"/>
        <dbReference type="Rhea" id="RHEA-COMP:13257"/>
        <dbReference type="Rhea" id="RHEA-COMP:13258"/>
        <dbReference type="ChEBI" id="CHEBI:15378"/>
        <dbReference type="ChEBI" id="CHEBI:29985"/>
        <dbReference type="ChEBI" id="CHEBI:30616"/>
        <dbReference type="ChEBI" id="CHEBI:43474"/>
        <dbReference type="ChEBI" id="CHEBI:136572"/>
        <dbReference type="ChEBI" id="CHEBI:456216"/>
        <dbReference type="EC" id="6.3.2.17"/>
    </reaction>
</comment>